<dbReference type="RefSeq" id="WP_243306610.1">
    <property type="nucleotide sequence ID" value="NZ_JALGBI010000001.1"/>
</dbReference>
<dbReference type="Pfam" id="PF01244">
    <property type="entry name" value="Peptidase_M19"/>
    <property type="match status" value="1"/>
</dbReference>
<accession>A0A9X1VW35</accession>
<proteinExistence type="predicted"/>
<dbReference type="InterPro" id="IPR008257">
    <property type="entry name" value="Pept_M19"/>
</dbReference>
<evidence type="ECO:0000313" key="1">
    <source>
        <dbReference type="EMBL" id="MCJ0764040.1"/>
    </source>
</evidence>
<reference evidence="1" key="1">
    <citation type="submission" date="2022-03" db="EMBL/GenBank/DDBJ databases">
        <authorList>
            <person name="Woo C.Y."/>
        </authorList>
    </citation>
    <scope>NUCLEOTIDE SEQUENCE</scope>
    <source>
        <strain evidence="1">CYS-02</strain>
    </source>
</reference>
<dbReference type="PANTHER" id="PTHR10443">
    <property type="entry name" value="MICROSOMAL DIPEPTIDASE"/>
    <property type="match status" value="1"/>
</dbReference>
<evidence type="ECO:0000313" key="2">
    <source>
        <dbReference type="Proteomes" id="UP001139447"/>
    </source>
</evidence>
<dbReference type="Proteomes" id="UP001139447">
    <property type="component" value="Unassembled WGS sequence"/>
</dbReference>
<protein>
    <submittedName>
        <fullName evidence="1">Dipeptidase</fullName>
    </submittedName>
</protein>
<dbReference type="GO" id="GO:0006508">
    <property type="term" value="P:proteolysis"/>
    <property type="evidence" value="ECO:0007669"/>
    <property type="project" value="InterPro"/>
</dbReference>
<dbReference type="PANTHER" id="PTHR10443:SF12">
    <property type="entry name" value="DIPEPTIDASE"/>
    <property type="match status" value="1"/>
</dbReference>
<dbReference type="Gene3D" id="3.20.20.140">
    <property type="entry name" value="Metal-dependent hydrolases"/>
    <property type="match status" value="1"/>
</dbReference>
<sequence length="329" mass="36650">MSQDTLHTSAIVIDGLVVSRWSRQVFEDMHRGGLTAVNCTCSIWEGLRDTMINLARWKRAFIDHADLIMQVRSAADIRKAKEVGKVGIILGWQNTTGFEDRLDMLPLFKDMGVSVMQLTYNTQNLVGSGCWEDRDGGLSGFGREVIHEMNRLGILVDLSHVGPKTSSDAIAHSRRPCAYTHVAALGAFNNPRNKSDAQLREIVERGGFVGVATYPPFMKTGADTTVDDCIDLFEYMINLCGEGNIGIGTDFTQGHDDAYFDWLRQDKGYARRANPGRGRAPSVKGMETLADYPRLTAAMERRGWTETRIRAVLGENWLRFLGESLEVQA</sequence>
<dbReference type="EMBL" id="JALGBI010000001">
    <property type="protein sequence ID" value="MCJ0764040.1"/>
    <property type="molecule type" value="Genomic_DNA"/>
</dbReference>
<dbReference type="PROSITE" id="PS51365">
    <property type="entry name" value="RENAL_DIPEPTIDASE_2"/>
    <property type="match status" value="1"/>
</dbReference>
<dbReference type="AlphaFoldDB" id="A0A9X1VW35"/>
<gene>
    <name evidence="1" type="ORF">MMF98_12560</name>
</gene>
<dbReference type="GO" id="GO:0070573">
    <property type="term" value="F:metallodipeptidase activity"/>
    <property type="evidence" value="ECO:0007669"/>
    <property type="project" value="InterPro"/>
</dbReference>
<dbReference type="SUPFAM" id="SSF51556">
    <property type="entry name" value="Metallo-dependent hydrolases"/>
    <property type="match status" value="1"/>
</dbReference>
<organism evidence="1 2">
    <name type="scientific">Variovorax terrae</name>
    <dbReference type="NCBI Taxonomy" id="2923278"/>
    <lineage>
        <taxon>Bacteria</taxon>
        <taxon>Pseudomonadati</taxon>
        <taxon>Pseudomonadota</taxon>
        <taxon>Betaproteobacteria</taxon>
        <taxon>Burkholderiales</taxon>
        <taxon>Comamonadaceae</taxon>
        <taxon>Variovorax</taxon>
    </lineage>
</organism>
<name>A0A9X1VW35_9BURK</name>
<comment type="caution">
    <text evidence="1">The sequence shown here is derived from an EMBL/GenBank/DDBJ whole genome shotgun (WGS) entry which is preliminary data.</text>
</comment>
<dbReference type="InterPro" id="IPR032466">
    <property type="entry name" value="Metal_Hydrolase"/>
</dbReference>
<keyword evidence="2" id="KW-1185">Reference proteome</keyword>